<dbReference type="AlphaFoldDB" id="C2G3K4"/>
<accession>C2G3K4</accession>
<dbReference type="Pfam" id="PF10758">
    <property type="entry name" value="DUF2586"/>
    <property type="match status" value="1"/>
</dbReference>
<dbReference type="EMBL" id="ACHB01000092">
    <property type="protein sequence ID" value="EEI90209.1"/>
    <property type="molecule type" value="Genomic_DNA"/>
</dbReference>
<dbReference type="RefSeq" id="WP_003003588.1">
    <property type="nucleotide sequence ID" value="NZ_GG668630.1"/>
</dbReference>
<sequence>MAQMNGINIERLQGGLQRMAEGTDNHLGYIVNGIPAGAVATAVNNGGKGVVLTSTFDAEELGINENFDTSNNVAVYDQISEFFRLAPEATLYLFNSSLAADLTTFINHNPEIKGYAIAQTHNSQTPNQLSNLVNAQQLIVNTLAEENRFIDFVLLGVDDLNDFSLDLYSLQCPQVSVIVACEKEDGRVSLGSALGMIAVRKISENLGSVDIELKPRTKRGSSDYPLTDETSNRWMDAYLTDEKTIASLDKAQLNAIVNKGYIIAVGYQGYAGFFFNNSGTAIDRNSDYAYIENNRVWNKAVRIIRATLLPRIKSKVKKDPATGFIASTTAAYWQTLLEKALDRMIADDDISGREVIINPKQVVNDSSPVKVQARIVADGVVHEFTVAVGLTNSI</sequence>
<dbReference type="InterPro" id="IPR019694">
    <property type="entry name" value="Phage_HP1_Orf23"/>
</dbReference>
<comment type="caution">
    <text evidence="1">The sequence shown here is derived from an EMBL/GenBank/DDBJ whole genome shotgun (WGS) entry which is preliminary data.</text>
</comment>
<protein>
    <submittedName>
        <fullName evidence="1">Uncharacterized protein</fullName>
    </submittedName>
</protein>
<proteinExistence type="predicted"/>
<reference evidence="1 2" key="1">
    <citation type="submission" date="2009-01" db="EMBL/GenBank/DDBJ databases">
        <authorList>
            <person name="Qin X."/>
            <person name="Bachman B."/>
            <person name="Battles P."/>
            <person name="Bell A."/>
            <person name="Bess C."/>
            <person name="Bickham C."/>
            <person name="Chaboub L."/>
            <person name="Chen D."/>
            <person name="Coyle M."/>
            <person name="Deiros D.R."/>
            <person name="Dinh H."/>
            <person name="Forbes L."/>
            <person name="Fowler G."/>
            <person name="Francisco L."/>
            <person name="Fu Q."/>
            <person name="Gubbala S."/>
            <person name="Hale W."/>
            <person name="Han Y."/>
            <person name="Hemphill L."/>
            <person name="Highlander S.K."/>
            <person name="Hirani K."/>
            <person name="Hogues M."/>
            <person name="Jackson L."/>
            <person name="Jakkamsetti A."/>
            <person name="Javaid M."/>
            <person name="Jiang H."/>
            <person name="Korchina V."/>
            <person name="Kovar C."/>
            <person name="Lara F."/>
            <person name="Lee S."/>
            <person name="Mata R."/>
            <person name="Mathew T."/>
            <person name="Moen C."/>
            <person name="Morales K."/>
            <person name="Munidasa M."/>
            <person name="Nazareth L."/>
            <person name="Ngo R."/>
            <person name="Nguyen L."/>
            <person name="Okwuonu G."/>
            <person name="Ongeri F."/>
            <person name="Patil S."/>
            <person name="Petrosino J."/>
            <person name="Pham C."/>
            <person name="Pham P."/>
            <person name="Pu L.-L."/>
            <person name="Puazo M."/>
            <person name="Raj R."/>
            <person name="Reid J."/>
            <person name="Rouhana J."/>
            <person name="Saada N."/>
            <person name="Shang Y."/>
            <person name="Simmons D."/>
            <person name="Thornton R."/>
            <person name="Warren J."/>
            <person name="Weissenberger G."/>
            <person name="Zhang J."/>
            <person name="Zhang L."/>
            <person name="Zhou C."/>
            <person name="Zhu D."/>
            <person name="Muzny D."/>
            <person name="Worley K."/>
            <person name="Gibbs R."/>
        </authorList>
    </citation>
    <scope>NUCLEOTIDE SEQUENCE [LARGE SCALE GENOMIC DNA]</scope>
    <source>
        <strain evidence="1 2">ATCC 33300</strain>
    </source>
</reference>
<name>C2G3K4_SPHSI</name>
<dbReference type="HOGENOM" id="CLU_041537_0_0_10"/>
<evidence type="ECO:0000313" key="1">
    <source>
        <dbReference type="EMBL" id="EEI90209.1"/>
    </source>
</evidence>
<dbReference type="Proteomes" id="UP000006241">
    <property type="component" value="Unassembled WGS sequence"/>
</dbReference>
<evidence type="ECO:0000313" key="2">
    <source>
        <dbReference type="Proteomes" id="UP000006241"/>
    </source>
</evidence>
<organism evidence="1 2">
    <name type="scientific">Sphingobacterium spiritivorum ATCC 33300</name>
    <dbReference type="NCBI Taxonomy" id="525372"/>
    <lineage>
        <taxon>Bacteria</taxon>
        <taxon>Pseudomonadati</taxon>
        <taxon>Bacteroidota</taxon>
        <taxon>Sphingobacteriia</taxon>
        <taxon>Sphingobacteriales</taxon>
        <taxon>Sphingobacteriaceae</taxon>
        <taxon>Sphingobacterium</taxon>
    </lineage>
</organism>
<gene>
    <name evidence="1" type="ORF">HMPREF0765_4160</name>
</gene>